<evidence type="ECO:0000256" key="1">
    <source>
        <dbReference type="SAM" id="SignalP"/>
    </source>
</evidence>
<dbReference type="EMBL" id="JAKIKU010000006">
    <property type="protein sequence ID" value="MCL1046221.1"/>
    <property type="molecule type" value="Genomic_DNA"/>
</dbReference>
<keyword evidence="3" id="KW-1185">Reference proteome</keyword>
<keyword evidence="1" id="KW-0732">Signal</keyword>
<gene>
    <name evidence="2" type="ORF">L2737_12930</name>
</gene>
<sequence>MAAKRGFTLIVKLIFSLAMIVASPHIRAEEHSEDAIKSESANYQNQLVGSWTLSSGQYLNDKGKWINYQDLNLSAIKVISQNYFSFTTMQTSSGVKTFWAAGTGKYQLTQQHYIEFPSLNSFNVQEGESFTFSYKLVGNEWHTERFEAGVLSEVEVWERLD</sequence>
<protein>
    <recommendedName>
        <fullName evidence="4">DUF1579 domain-containing protein</fullName>
    </recommendedName>
</protein>
<evidence type="ECO:0000313" key="2">
    <source>
        <dbReference type="EMBL" id="MCL1046221.1"/>
    </source>
</evidence>
<accession>A0ABT0KQU2</accession>
<organism evidence="2 3">
    <name type="scientific">Shewanella electrodiphila</name>
    <dbReference type="NCBI Taxonomy" id="934143"/>
    <lineage>
        <taxon>Bacteria</taxon>
        <taxon>Pseudomonadati</taxon>
        <taxon>Pseudomonadota</taxon>
        <taxon>Gammaproteobacteria</taxon>
        <taxon>Alteromonadales</taxon>
        <taxon>Shewanellaceae</taxon>
        <taxon>Shewanella</taxon>
    </lineage>
</organism>
<name>A0ABT0KQU2_9GAMM</name>
<evidence type="ECO:0000313" key="3">
    <source>
        <dbReference type="Proteomes" id="UP001202134"/>
    </source>
</evidence>
<feature type="chain" id="PRO_5047096435" description="DUF1579 domain-containing protein" evidence="1">
    <location>
        <begin position="29"/>
        <end position="161"/>
    </location>
</feature>
<feature type="signal peptide" evidence="1">
    <location>
        <begin position="1"/>
        <end position="28"/>
    </location>
</feature>
<comment type="caution">
    <text evidence="2">The sequence shown here is derived from an EMBL/GenBank/DDBJ whole genome shotgun (WGS) entry which is preliminary data.</text>
</comment>
<dbReference type="Proteomes" id="UP001202134">
    <property type="component" value="Unassembled WGS sequence"/>
</dbReference>
<evidence type="ECO:0008006" key="4">
    <source>
        <dbReference type="Google" id="ProtNLM"/>
    </source>
</evidence>
<proteinExistence type="predicted"/>
<reference evidence="2 3" key="1">
    <citation type="submission" date="2022-01" db="EMBL/GenBank/DDBJ databases">
        <title>Whole genome-based taxonomy of the Shewanellaceae.</title>
        <authorList>
            <person name="Martin-Rodriguez A.J."/>
        </authorList>
    </citation>
    <scope>NUCLEOTIDE SEQUENCE [LARGE SCALE GENOMIC DNA]</scope>
    <source>
        <strain evidence="2 3">DSM 24955</strain>
    </source>
</reference>
<dbReference type="RefSeq" id="WP_248955975.1">
    <property type="nucleotide sequence ID" value="NZ_JAKIKU010000006.1"/>
</dbReference>